<comment type="function">
    <text evidence="8">Methylates the carboxyl group of the C-terminal leucine residue of protein phosphatase 2A catalytic subunits to form alpha-leucine ester residues.</text>
</comment>
<reference evidence="11 12" key="1">
    <citation type="submission" date="2016-07" db="EMBL/GenBank/DDBJ databases">
        <title>Pervasive Adenine N6-methylation of Active Genes in Fungi.</title>
        <authorList>
            <consortium name="DOE Joint Genome Institute"/>
            <person name="Mondo S.J."/>
            <person name="Dannebaum R.O."/>
            <person name="Kuo R.C."/>
            <person name="Labutti K."/>
            <person name="Haridas S."/>
            <person name="Kuo A."/>
            <person name="Salamov A."/>
            <person name="Ahrendt S.R."/>
            <person name="Lipzen A."/>
            <person name="Sullivan W."/>
            <person name="Andreopoulos W.B."/>
            <person name="Clum A."/>
            <person name="Lindquist E."/>
            <person name="Daum C."/>
            <person name="Ramamoorthy G.K."/>
            <person name="Gryganskyi A."/>
            <person name="Culley D."/>
            <person name="Magnuson J.K."/>
            <person name="James T.Y."/>
            <person name="O'Malley M.A."/>
            <person name="Stajich J.E."/>
            <person name="Spatafora J.W."/>
            <person name="Visel A."/>
            <person name="Grigoriev I.V."/>
        </authorList>
    </citation>
    <scope>NUCLEOTIDE SEQUENCE [LARGE SCALE GENOMIC DNA]</scope>
    <source>
        <strain evidence="11 12">NRRL 1336</strain>
    </source>
</reference>
<dbReference type="Gene3D" id="3.40.50.150">
    <property type="entry name" value="Vaccinia Virus protein VP39"/>
    <property type="match status" value="1"/>
</dbReference>
<evidence type="ECO:0000256" key="6">
    <source>
        <dbReference type="ARBA" id="ARBA00022679"/>
    </source>
</evidence>
<name>A0A1X2J235_9FUNG</name>
<keyword evidence="12" id="KW-1185">Reference proteome</keyword>
<dbReference type="GO" id="GO:0009966">
    <property type="term" value="P:regulation of signal transduction"/>
    <property type="evidence" value="ECO:0007669"/>
    <property type="project" value="UniProtKB-ARBA"/>
</dbReference>
<feature type="binding site" evidence="9">
    <location>
        <begin position="183"/>
        <end position="184"/>
    </location>
    <ligand>
        <name>S-adenosyl-L-methionine</name>
        <dbReference type="ChEBI" id="CHEBI:59789"/>
    </ligand>
</feature>
<dbReference type="SUPFAM" id="SSF53335">
    <property type="entry name" value="S-adenosyl-L-methionine-dependent methyltransferases"/>
    <property type="match status" value="1"/>
</dbReference>
<proteinExistence type="inferred from homology"/>
<dbReference type="InterPro" id="IPR016651">
    <property type="entry name" value="LCMT1"/>
</dbReference>
<keyword evidence="7 8" id="KW-0949">S-adenosyl-L-methionine</keyword>
<evidence type="ECO:0000256" key="1">
    <source>
        <dbReference type="ARBA" id="ARBA00000724"/>
    </source>
</evidence>
<evidence type="ECO:0000256" key="7">
    <source>
        <dbReference type="ARBA" id="ARBA00022691"/>
    </source>
</evidence>
<dbReference type="InterPro" id="IPR007213">
    <property type="entry name" value="Ppm1/Ppm2/Tcmp"/>
</dbReference>
<dbReference type="Proteomes" id="UP000193560">
    <property type="component" value="Unassembled WGS sequence"/>
</dbReference>
<dbReference type="PIRSF" id="PIRSF016305">
    <property type="entry name" value="LCM_mtfrase"/>
    <property type="match status" value="1"/>
</dbReference>
<gene>
    <name evidence="11" type="ORF">BCR42DRAFT_464574</name>
</gene>
<protein>
    <recommendedName>
        <fullName evidence="4 8">Leucine carboxyl methyltransferase 1</fullName>
        <ecNumber evidence="3 8">2.1.1.233</ecNumber>
    </recommendedName>
</protein>
<feature type="binding site" evidence="9">
    <location>
        <position position="210"/>
    </location>
    <ligand>
        <name>S-adenosyl-L-methionine</name>
        <dbReference type="ChEBI" id="CHEBI:59789"/>
    </ligand>
</feature>
<evidence type="ECO:0000256" key="3">
    <source>
        <dbReference type="ARBA" id="ARBA00012834"/>
    </source>
</evidence>
<dbReference type="GO" id="GO:0032259">
    <property type="term" value="P:methylation"/>
    <property type="evidence" value="ECO:0007669"/>
    <property type="project" value="UniProtKB-KW"/>
</dbReference>
<keyword evidence="6 8" id="KW-0808">Transferase</keyword>
<comment type="catalytic activity">
    <reaction evidence="1 8">
        <text>[phosphatase 2A protein]-C-terminal L-leucine + S-adenosyl-L-methionine = [phosphatase 2A protein]-C-terminal L-leucine methyl ester + S-adenosyl-L-homocysteine</text>
        <dbReference type="Rhea" id="RHEA:48544"/>
        <dbReference type="Rhea" id="RHEA-COMP:12134"/>
        <dbReference type="Rhea" id="RHEA-COMP:12135"/>
        <dbReference type="ChEBI" id="CHEBI:57856"/>
        <dbReference type="ChEBI" id="CHEBI:59789"/>
        <dbReference type="ChEBI" id="CHEBI:90516"/>
        <dbReference type="ChEBI" id="CHEBI:90517"/>
        <dbReference type="EC" id="2.1.1.233"/>
    </reaction>
</comment>
<evidence type="ECO:0000256" key="8">
    <source>
        <dbReference type="PIRNR" id="PIRNR016305"/>
    </source>
</evidence>
<dbReference type="Pfam" id="PF04072">
    <property type="entry name" value="LCM"/>
    <property type="match status" value="1"/>
</dbReference>
<evidence type="ECO:0000256" key="5">
    <source>
        <dbReference type="ARBA" id="ARBA00022603"/>
    </source>
</evidence>
<keyword evidence="5 8" id="KW-0489">Methyltransferase</keyword>
<dbReference type="FunFam" id="3.40.50.150:FF:000092">
    <property type="entry name" value="Leucine carboxyl methyltransferase 1"/>
    <property type="match status" value="1"/>
</dbReference>
<dbReference type="EMBL" id="MCGE01000001">
    <property type="protein sequence ID" value="ORZ25893.1"/>
    <property type="molecule type" value="Genomic_DNA"/>
</dbReference>
<evidence type="ECO:0000256" key="9">
    <source>
        <dbReference type="PIRSR" id="PIRSR016305-1"/>
    </source>
</evidence>
<dbReference type="PANTHER" id="PTHR13600">
    <property type="entry name" value="LEUCINE CARBOXYL METHYLTRANSFERASE"/>
    <property type="match status" value="1"/>
</dbReference>
<comment type="similarity">
    <text evidence="2 8">Belongs to the methyltransferase superfamily. LCMT family.</text>
</comment>
<organism evidence="11 12">
    <name type="scientific">Absidia repens</name>
    <dbReference type="NCBI Taxonomy" id="90262"/>
    <lineage>
        <taxon>Eukaryota</taxon>
        <taxon>Fungi</taxon>
        <taxon>Fungi incertae sedis</taxon>
        <taxon>Mucoromycota</taxon>
        <taxon>Mucoromycotina</taxon>
        <taxon>Mucoromycetes</taxon>
        <taxon>Mucorales</taxon>
        <taxon>Cunninghamellaceae</taxon>
        <taxon>Absidia</taxon>
    </lineage>
</organism>
<dbReference type="STRING" id="90262.A0A1X2J235"/>
<feature type="binding site" evidence="9">
    <location>
        <position position="60"/>
    </location>
    <ligand>
        <name>S-adenosyl-L-methionine</name>
        <dbReference type="ChEBI" id="CHEBI:59789"/>
    </ligand>
</feature>
<dbReference type="OrthoDB" id="203237at2759"/>
<dbReference type="PANTHER" id="PTHR13600:SF21">
    <property type="entry name" value="LEUCINE CARBOXYL METHYLTRANSFERASE 1"/>
    <property type="match status" value="1"/>
</dbReference>
<evidence type="ECO:0000256" key="4">
    <source>
        <dbReference type="ARBA" id="ARBA00017497"/>
    </source>
</evidence>
<dbReference type="InterPro" id="IPR029063">
    <property type="entry name" value="SAM-dependent_MTases_sf"/>
</dbReference>
<evidence type="ECO:0000256" key="2">
    <source>
        <dbReference type="ARBA" id="ARBA00010703"/>
    </source>
</evidence>
<sequence>MSFNYPNDPADQAIQLTNDDATVSRLSAVQLGYFDDPFVKYFVKRPTRRMPIINRGSYIRSRALDTLVQQFLSIPCLSASKKKQIVNLGSGFDTRYFMIKSGALNTKTSRLESSFSNYFEVDFPENVVKKARIIKQRKELQVILQQRSSDNDDDNDNQQQPDIRLEKGGTELSSHDYHLIGGDLRQWDQVVERLFAHGLDPQVPTLFLSECVLIYLPPDSATGILDWIQTTMSDCVFALYEQIRPDDNFGKIMIRNLQVTKLYTMWERMRNIELKGIHDFPSLAHQERRFLDVGWDNAMALDINTIHNSVLDQQERSRIAKLEIFDEMEEWHLLSEHYCVAWAYKSNHYEEFFAKHLGLKTLV</sequence>
<feature type="region of interest" description="Disordered" evidence="10">
    <location>
        <begin position="145"/>
        <end position="167"/>
    </location>
</feature>
<accession>A0A1X2J235</accession>
<evidence type="ECO:0000313" key="11">
    <source>
        <dbReference type="EMBL" id="ORZ25893.1"/>
    </source>
</evidence>
<dbReference type="GO" id="GO:0018423">
    <property type="term" value="F:protein C-terminal leucine carboxyl O-methyltransferase activity"/>
    <property type="evidence" value="ECO:0007669"/>
    <property type="project" value="UniProtKB-EC"/>
</dbReference>
<evidence type="ECO:0000313" key="12">
    <source>
        <dbReference type="Proteomes" id="UP000193560"/>
    </source>
</evidence>
<evidence type="ECO:0000256" key="10">
    <source>
        <dbReference type="SAM" id="MobiDB-lite"/>
    </source>
</evidence>
<feature type="binding site" evidence="9">
    <location>
        <position position="89"/>
    </location>
    <ligand>
        <name>S-adenosyl-L-methionine</name>
        <dbReference type="ChEBI" id="CHEBI:59789"/>
    </ligand>
</feature>
<comment type="caution">
    <text evidence="11">The sequence shown here is derived from an EMBL/GenBank/DDBJ whole genome shotgun (WGS) entry which is preliminary data.</text>
</comment>
<dbReference type="EC" id="2.1.1.233" evidence="3 8"/>
<dbReference type="AlphaFoldDB" id="A0A1X2J235"/>